<dbReference type="EMBL" id="BBSA01000009">
    <property type="protein sequence ID" value="GAM63564.1"/>
    <property type="molecule type" value="Genomic_DNA"/>
</dbReference>
<comment type="caution">
    <text evidence="1">The sequence shown here is derived from an EMBL/GenBank/DDBJ whole genome shotgun (WGS) entry which is preliminary data.</text>
</comment>
<reference evidence="1 2" key="1">
    <citation type="submission" date="2015-01" db="EMBL/GenBank/DDBJ databases">
        <title>Vibrio sp. C5 JCM 19232 whole genome shotgun sequence.</title>
        <authorList>
            <person name="Sawabe T."/>
            <person name="Meirelles P."/>
            <person name="Feng G."/>
            <person name="Sayaka M."/>
            <person name="Hattori M."/>
            <person name="Ohkuma M."/>
        </authorList>
    </citation>
    <scope>NUCLEOTIDE SEQUENCE [LARGE SCALE GENOMIC DNA]</scope>
    <source>
        <strain evidence="1 2">JCM19232</strain>
    </source>
</reference>
<dbReference type="Gene3D" id="3.40.50.410">
    <property type="entry name" value="von Willebrand factor, type A domain"/>
    <property type="match status" value="1"/>
</dbReference>
<protein>
    <submittedName>
        <fullName evidence="1">Bacteroides aerotolerance operon</fullName>
    </submittedName>
</protein>
<evidence type="ECO:0000313" key="1">
    <source>
        <dbReference type="EMBL" id="GAM63564.1"/>
    </source>
</evidence>
<dbReference type="SUPFAM" id="SSF53300">
    <property type="entry name" value="vWA-like"/>
    <property type="match status" value="1"/>
</dbReference>
<dbReference type="InterPro" id="IPR036465">
    <property type="entry name" value="vWFA_dom_sf"/>
</dbReference>
<sequence length="77" mass="8401">MQAPFTEDTNTWLNLLSDVELGYAGFQTAFGDAIGLSISVFEQEQSRQRVMILLTDGDDTSSKMPPIKAAEIAAKYG</sequence>
<name>A0A0B8PLH7_9VIBR</name>
<accession>A0A0B8PLH7</accession>
<reference evidence="1 2" key="2">
    <citation type="submission" date="2015-01" db="EMBL/GenBank/DDBJ databases">
        <authorList>
            <consortium name="NBRP consortium"/>
            <person name="Sawabe T."/>
            <person name="Meirelles P."/>
            <person name="Feng G."/>
            <person name="Sayaka M."/>
            <person name="Hattori M."/>
            <person name="Ohkuma M."/>
        </authorList>
    </citation>
    <scope>NUCLEOTIDE SEQUENCE [LARGE SCALE GENOMIC DNA]</scope>
    <source>
        <strain evidence="1 2">JCM19232</strain>
    </source>
</reference>
<evidence type="ECO:0000313" key="2">
    <source>
        <dbReference type="Proteomes" id="UP000031670"/>
    </source>
</evidence>
<gene>
    <name evidence="1" type="ORF">JCM19232_2544</name>
</gene>
<proteinExistence type="predicted"/>
<dbReference type="Proteomes" id="UP000031670">
    <property type="component" value="Unassembled WGS sequence"/>
</dbReference>
<organism evidence="1 2">
    <name type="scientific">Vibrio ishigakensis</name>
    <dbReference type="NCBI Taxonomy" id="1481914"/>
    <lineage>
        <taxon>Bacteria</taxon>
        <taxon>Pseudomonadati</taxon>
        <taxon>Pseudomonadota</taxon>
        <taxon>Gammaproteobacteria</taxon>
        <taxon>Vibrionales</taxon>
        <taxon>Vibrionaceae</taxon>
        <taxon>Vibrio</taxon>
    </lineage>
</organism>
<dbReference type="AlphaFoldDB" id="A0A0B8PLH7"/>